<organism evidence="1 2">
    <name type="scientific">Bacillus amyloliquefaciens</name>
    <name type="common">Bacillus velezensis</name>
    <dbReference type="NCBI Taxonomy" id="1390"/>
    <lineage>
        <taxon>Bacteria</taxon>
        <taxon>Bacillati</taxon>
        <taxon>Bacillota</taxon>
        <taxon>Bacilli</taxon>
        <taxon>Bacillales</taxon>
        <taxon>Bacillaceae</taxon>
        <taxon>Bacillus</taxon>
        <taxon>Bacillus amyloliquefaciens group</taxon>
    </lineage>
</organism>
<dbReference type="RefSeq" id="WP_021493452.1">
    <property type="nucleotide sequence ID" value="NZ_JARKHX010000004.1"/>
</dbReference>
<comment type="caution">
    <text evidence="1">The sequence shown here is derived from an EMBL/GenBank/DDBJ whole genome shotgun (WGS) entry which is preliminary data.</text>
</comment>
<evidence type="ECO:0000313" key="2">
    <source>
        <dbReference type="Proteomes" id="UP001222377"/>
    </source>
</evidence>
<gene>
    <name evidence="1" type="ORF">PV946_14285</name>
</gene>
<dbReference type="EMBL" id="JARKHX010000004">
    <property type="protein sequence ID" value="MDF4194920.1"/>
    <property type="molecule type" value="Genomic_DNA"/>
</dbReference>
<sequence>MWIVIVVAHYYPSVFHFDNEEEARKCYEKNKEELYTGHAIHFAEVKASKYYKEQGKFGLDKAETLDVRWYSDR</sequence>
<protein>
    <submittedName>
        <fullName evidence="1">Uncharacterized protein</fullName>
    </submittedName>
</protein>
<name>A0AAP3YGF5_BACAM</name>
<proteinExistence type="predicted"/>
<dbReference type="AlphaFoldDB" id="A0AAP3YGF5"/>
<reference evidence="1" key="1">
    <citation type="submission" date="2023-02" db="EMBL/GenBank/DDBJ databases">
        <title>Draft Whole-Genome Sequences of Bacillus Strains of Potential Probiotic for Poultry.</title>
        <authorList>
            <person name="Ma L.M."/>
            <person name="Lopez-Guerra N."/>
            <person name="Zhang G."/>
        </authorList>
    </citation>
    <scope>NUCLEOTIDE SEQUENCE</scope>
    <source>
        <strain evidence="1">OSU1013-24</strain>
    </source>
</reference>
<accession>A0AAP3YGF5</accession>
<evidence type="ECO:0000313" key="1">
    <source>
        <dbReference type="EMBL" id="MDF4194920.1"/>
    </source>
</evidence>
<dbReference type="Proteomes" id="UP001222377">
    <property type="component" value="Unassembled WGS sequence"/>
</dbReference>